<keyword evidence="1" id="KW-0560">Oxidoreductase</keyword>
<evidence type="ECO:0000256" key="2">
    <source>
        <dbReference type="SAM" id="MobiDB-lite"/>
    </source>
</evidence>
<proteinExistence type="predicted"/>
<protein>
    <submittedName>
        <fullName evidence="5">NADH-dependent dehydrogenase</fullName>
    </submittedName>
</protein>
<gene>
    <name evidence="5" type="ORF">GCM10012278_76360</name>
</gene>
<evidence type="ECO:0000313" key="5">
    <source>
        <dbReference type="EMBL" id="GGP15664.1"/>
    </source>
</evidence>
<dbReference type="PANTHER" id="PTHR43818:SF11">
    <property type="entry name" value="BCDNA.GH03377"/>
    <property type="match status" value="1"/>
</dbReference>
<feature type="region of interest" description="Disordered" evidence="2">
    <location>
        <begin position="109"/>
        <end position="131"/>
    </location>
</feature>
<dbReference type="InterPro" id="IPR050463">
    <property type="entry name" value="Gfo/Idh/MocA_oxidrdct_glycsds"/>
</dbReference>
<dbReference type="Pfam" id="PF22725">
    <property type="entry name" value="GFO_IDH_MocA_C3"/>
    <property type="match status" value="1"/>
</dbReference>
<dbReference type="PANTHER" id="PTHR43818">
    <property type="entry name" value="BCDNA.GH03377"/>
    <property type="match status" value="1"/>
</dbReference>
<evidence type="ECO:0000259" key="3">
    <source>
        <dbReference type="Pfam" id="PF01408"/>
    </source>
</evidence>
<dbReference type="InterPro" id="IPR036291">
    <property type="entry name" value="NAD(P)-bd_dom_sf"/>
</dbReference>
<dbReference type="SUPFAM" id="SSF55347">
    <property type="entry name" value="Glyceraldehyde-3-phosphate dehydrogenase-like, C-terminal domain"/>
    <property type="match status" value="1"/>
</dbReference>
<feature type="domain" description="Gfo/Idh/MocA-like oxidoreductase N-terminal" evidence="3">
    <location>
        <begin position="3"/>
        <end position="100"/>
    </location>
</feature>
<dbReference type="Proteomes" id="UP000660745">
    <property type="component" value="Unassembled WGS sequence"/>
</dbReference>
<keyword evidence="6" id="KW-1185">Reference proteome</keyword>
<dbReference type="AlphaFoldDB" id="A0A918EAL1"/>
<comment type="caution">
    <text evidence="5">The sequence shown here is derived from an EMBL/GenBank/DDBJ whole genome shotgun (WGS) entry which is preliminary data.</text>
</comment>
<dbReference type="SUPFAM" id="SSF51735">
    <property type="entry name" value="NAD(P)-binding Rossmann-fold domains"/>
    <property type="match status" value="1"/>
</dbReference>
<organism evidence="5 6">
    <name type="scientific">Nonomuraea glycinis</name>
    <dbReference type="NCBI Taxonomy" id="2047744"/>
    <lineage>
        <taxon>Bacteria</taxon>
        <taxon>Bacillati</taxon>
        <taxon>Actinomycetota</taxon>
        <taxon>Actinomycetes</taxon>
        <taxon>Streptosporangiales</taxon>
        <taxon>Streptosporangiaceae</taxon>
        <taxon>Nonomuraea</taxon>
    </lineage>
</organism>
<dbReference type="Pfam" id="PF01408">
    <property type="entry name" value="GFO_IDH_MocA"/>
    <property type="match status" value="1"/>
</dbReference>
<dbReference type="Gene3D" id="3.40.50.720">
    <property type="entry name" value="NAD(P)-binding Rossmann-like Domain"/>
    <property type="match status" value="2"/>
</dbReference>
<dbReference type="InterPro" id="IPR000683">
    <property type="entry name" value="Gfo/Idh/MocA-like_OxRdtase_N"/>
</dbReference>
<reference evidence="5" key="2">
    <citation type="submission" date="2020-09" db="EMBL/GenBank/DDBJ databases">
        <authorList>
            <person name="Sun Q."/>
            <person name="Zhou Y."/>
        </authorList>
    </citation>
    <scope>NUCLEOTIDE SEQUENCE</scope>
    <source>
        <strain evidence="5">CGMCC 4.7430</strain>
    </source>
</reference>
<dbReference type="InterPro" id="IPR055170">
    <property type="entry name" value="GFO_IDH_MocA-like_dom"/>
</dbReference>
<sequence length="347" mass="36616">MPLRWGVAGYGDIVRKRALPALLSLGETVTCVWGRDAARAQRTCDEFGTGFGTSDYGKLLDTVDVVYVATPVATHVPLAVAAARAGLPVLMEKPLGALPALAEQPLGGLPTLEWEGPGGSSAPEEESPGGSPLLAELAAAHVGVAYYRRLAPAVRRALDLLRGRAIHEVAVDCRGPFDPGPDDPKLWRTDPALSGGGVLADVGSHRLDLLCLLLGEPAVTGARTGRRFPLGAERDVRARLAWPAGATGEVRTVWGPEPRRDHLRLAFDGGHLELDPLDSGNVRGTVDGVTVEEFLPPPANLHIPLMADFARSVRDGSAPICPVRDAFAVDRLISAVYAAATPLEEDT</sequence>
<accession>A0A918EAL1</accession>
<reference evidence="5" key="1">
    <citation type="journal article" date="2014" name="Int. J. Syst. Evol. Microbiol.">
        <title>Complete genome sequence of Corynebacterium casei LMG S-19264T (=DSM 44701T), isolated from a smear-ripened cheese.</title>
        <authorList>
            <consortium name="US DOE Joint Genome Institute (JGI-PGF)"/>
            <person name="Walter F."/>
            <person name="Albersmeier A."/>
            <person name="Kalinowski J."/>
            <person name="Ruckert C."/>
        </authorList>
    </citation>
    <scope>NUCLEOTIDE SEQUENCE</scope>
    <source>
        <strain evidence="5">CGMCC 4.7430</strain>
    </source>
</reference>
<dbReference type="GO" id="GO:0016491">
    <property type="term" value="F:oxidoreductase activity"/>
    <property type="evidence" value="ECO:0007669"/>
    <property type="project" value="UniProtKB-KW"/>
</dbReference>
<evidence type="ECO:0000259" key="4">
    <source>
        <dbReference type="Pfam" id="PF22725"/>
    </source>
</evidence>
<name>A0A918EAL1_9ACTN</name>
<feature type="domain" description="GFO/IDH/MocA-like oxidoreductase" evidence="4">
    <location>
        <begin position="168"/>
        <end position="270"/>
    </location>
</feature>
<evidence type="ECO:0000313" key="6">
    <source>
        <dbReference type="Proteomes" id="UP000660745"/>
    </source>
</evidence>
<dbReference type="GO" id="GO:0000166">
    <property type="term" value="F:nucleotide binding"/>
    <property type="evidence" value="ECO:0007669"/>
    <property type="project" value="InterPro"/>
</dbReference>
<evidence type="ECO:0000256" key="1">
    <source>
        <dbReference type="ARBA" id="ARBA00023002"/>
    </source>
</evidence>
<dbReference type="EMBL" id="BMNK01000019">
    <property type="protein sequence ID" value="GGP15664.1"/>
    <property type="molecule type" value="Genomic_DNA"/>
</dbReference>
<dbReference type="RefSeq" id="WP_189143632.1">
    <property type="nucleotide sequence ID" value="NZ_BMNK01000019.1"/>
</dbReference>
<dbReference type="Gene3D" id="3.30.360.10">
    <property type="entry name" value="Dihydrodipicolinate Reductase, domain 2"/>
    <property type="match status" value="1"/>
</dbReference>